<feature type="compositionally biased region" description="Low complexity" evidence="1">
    <location>
        <begin position="34"/>
        <end position="62"/>
    </location>
</feature>
<dbReference type="PROSITE" id="PS51257">
    <property type="entry name" value="PROKAR_LIPOPROTEIN"/>
    <property type="match status" value="1"/>
</dbReference>
<name>A0ABP4XTU4_9MICO</name>
<proteinExistence type="predicted"/>
<accession>A0ABP4XTU4</accession>
<feature type="signal peptide" evidence="2">
    <location>
        <begin position="1"/>
        <end position="16"/>
    </location>
</feature>
<keyword evidence="2" id="KW-0732">Signal</keyword>
<dbReference type="EMBL" id="BAAAPO010000030">
    <property type="protein sequence ID" value="GAA1794636.1"/>
    <property type="molecule type" value="Genomic_DNA"/>
</dbReference>
<keyword evidence="4" id="KW-1185">Reference proteome</keyword>
<evidence type="ECO:0008006" key="5">
    <source>
        <dbReference type="Google" id="ProtNLM"/>
    </source>
</evidence>
<evidence type="ECO:0000313" key="3">
    <source>
        <dbReference type="EMBL" id="GAA1794636.1"/>
    </source>
</evidence>
<dbReference type="Pfam" id="PF10783">
    <property type="entry name" value="DUF2599"/>
    <property type="match status" value="1"/>
</dbReference>
<comment type="caution">
    <text evidence="3">The sequence shown here is derived from an EMBL/GenBank/DDBJ whole genome shotgun (WGS) entry which is preliminary data.</text>
</comment>
<organism evidence="3 4">
    <name type="scientific">Nostocoides veronense</name>
    <dbReference type="NCBI Taxonomy" id="330836"/>
    <lineage>
        <taxon>Bacteria</taxon>
        <taxon>Bacillati</taxon>
        <taxon>Actinomycetota</taxon>
        <taxon>Actinomycetes</taxon>
        <taxon>Micrococcales</taxon>
        <taxon>Intrasporangiaceae</taxon>
        <taxon>Nostocoides</taxon>
    </lineage>
</organism>
<evidence type="ECO:0000256" key="1">
    <source>
        <dbReference type="SAM" id="MobiDB-lite"/>
    </source>
</evidence>
<reference evidence="4" key="1">
    <citation type="journal article" date="2019" name="Int. J. Syst. Evol. Microbiol.">
        <title>The Global Catalogue of Microorganisms (GCM) 10K type strain sequencing project: providing services to taxonomists for standard genome sequencing and annotation.</title>
        <authorList>
            <consortium name="The Broad Institute Genomics Platform"/>
            <consortium name="The Broad Institute Genome Sequencing Center for Infectious Disease"/>
            <person name="Wu L."/>
            <person name="Ma J."/>
        </authorList>
    </citation>
    <scope>NUCLEOTIDE SEQUENCE [LARGE SCALE GENOMIC DNA]</scope>
    <source>
        <strain evidence="4">JCM 15592</strain>
    </source>
</reference>
<gene>
    <name evidence="3" type="ORF">GCM10009811_18980</name>
</gene>
<sequence length="166" mass="16632">MRAVILGAAAAVVVVAGCGAGSSPSPKSSPPTPSSAISEGATATGATSTSGAGETSSASSSTAGYGQLITTVSVIEVAGGASYEITPADALRSRVSPEIVDAAWEQVTAQLPEPPTPGLRDQFVCHVYFAARKPVWHIEPWRPDAGYPATIAAACNPGPIADPDRS</sequence>
<dbReference type="InterPro" id="IPR019719">
    <property type="entry name" value="DUF2599"/>
</dbReference>
<evidence type="ECO:0000256" key="2">
    <source>
        <dbReference type="SAM" id="SignalP"/>
    </source>
</evidence>
<feature type="region of interest" description="Disordered" evidence="1">
    <location>
        <begin position="20"/>
        <end position="62"/>
    </location>
</feature>
<feature type="chain" id="PRO_5047402045" description="DUF2599 domain-containing protein" evidence="2">
    <location>
        <begin position="17"/>
        <end position="166"/>
    </location>
</feature>
<protein>
    <recommendedName>
        <fullName evidence="5">DUF2599 domain-containing protein</fullName>
    </recommendedName>
</protein>
<evidence type="ECO:0000313" key="4">
    <source>
        <dbReference type="Proteomes" id="UP001499938"/>
    </source>
</evidence>
<dbReference type="Proteomes" id="UP001499938">
    <property type="component" value="Unassembled WGS sequence"/>
</dbReference>
<dbReference type="RefSeq" id="WP_344084120.1">
    <property type="nucleotide sequence ID" value="NZ_BAAAPO010000030.1"/>
</dbReference>